<comment type="caution">
    <text evidence="2">The sequence shown here is derived from an EMBL/GenBank/DDBJ whole genome shotgun (WGS) entry which is preliminary data.</text>
</comment>
<gene>
    <name evidence="2" type="ORF">HAX54_003202</name>
</gene>
<reference evidence="2 3" key="1">
    <citation type="journal article" date="2021" name="BMC Genomics">
        <title>Datura genome reveals duplications of psychoactive alkaloid biosynthetic genes and high mutation rate following tissue culture.</title>
        <authorList>
            <person name="Rajewski A."/>
            <person name="Carter-House D."/>
            <person name="Stajich J."/>
            <person name="Litt A."/>
        </authorList>
    </citation>
    <scope>NUCLEOTIDE SEQUENCE [LARGE SCALE GENOMIC DNA]</scope>
    <source>
        <strain evidence="2">AR-01</strain>
    </source>
</reference>
<keyword evidence="3" id="KW-1185">Reference proteome</keyword>
<name>A0ABS8T506_DATST</name>
<evidence type="ECO:0000313" key="3">
    <source>
        <dbReference type="Proteomes" id="UP000823775"/>
    </source>
</evidence>
<dbReference type="Proteomes" id="UP000823775">
    <property type="component" value="Unassembled WGS sequence"/>
</dbReference>
<protein>
    <submittedName>
        <fullName evidence="2">Uncharacterized protein</fullName>
    </submittedName>
</protein>
<sequence length="172" mass="19221">MGYLEADDSWWMDQEGDRMASQVVASTCVPFNVERQWGTRARSLEEPMARAKHIILSPKGASRGERAWASGVLEVEPQPRWYEPCRLCFIASALAWRKVVVSWGSSHHEVSSLARVRHCRTDLETFPRPQSVLCCCRHHVRSTPSGGDAGSNSWASGRVRRTGLGGGRMSRP</sequence>
<feature type="region of interest" description="Disordered" evidence="1">
    <location>
        <begin position="143"/>
        <end position="172"/>
    </location>
</feature>
<organism evidence="2 3">
    <name type="scientific">Datura stramonium</name>
    <name type="common">Jimsonweed</name>
    <name type="synonym">Common thornapple</name>
    <dbReference type="NCBI Taxonomy" id="4076"/>
    <lineage>
        <taxon>Eukaryota</taxon>
        <taxon>Viridiplantae</taxon>
        <taxon>Streptophyta</taxon>
        <taxon>Embryophyta</taxon>
        <taxon>Tracheophyta</taxon>
        <taxon>Spermatophyta</taxon>
        <taxon>Magnoliopsida</taxon>
        <taxon>eudicotyledons</taxon>
        <taxon>Gunneridae</taxon>
        <taxon>Pentapetalae</taxon>
        <taxon>asterids</taxon>
        <taxon>lamiids</taxon>
        <taxon>Solanales</taxon>
        <taxon>Solanaceae</taxon>
        <taxon>Solanoideae</taxon>
        <taxon>Datureae</taxon>
        <taxon>Datura</taxon>
    </lineage>
</organism>
<evidence type="ECO:0000313" key="2">
    <source>
        <dbReference type="EMBL" id="MCD7466466.1"/>
    </source>
</evidence>
<feature type="compositionally biased region" description="Polar residues" evidence="1">
    <location>
        <begin position="143"/>
        <end position="155"/>
    </location>
</feature>
<feature type="compositionally biased region" description="Gly residues" evidence="1">
    <location>
        <begin position="163"/>
        <end position="172"/>
    </location>
</feature>
<dbReference type="EMBL" id="JACEIK010001146">
    <property type="protein sequence ID" value="MCD7466466.1"/>
    <property type="molecule type" value="Genomic_DNA"/>
</dbReference>
<evidence type="ECO:0000256" key="1">
    <source>
        <dbReference type="SAM" id="MobiDB-lite"/>
    </source>
</evidence>
<accession>A0ABS8T506</accession>
<proteinExistence type="predicted"/>